<accession>A0ABN8B2J5</accession>
<dbReference type="PROSITE" id="PS00107">
    <property type="entry name" value="PROTEIN_KINASE_ATP"/>
    <property type="match status" value="1"/>
</dbReference>
<dbReference type="Gene3D" id="3.30.200.20">
    <property type="entry name" value="Phosphorylase Kinase, domain 1"/>
    <property type="match status" value="1"/>
</dbReference>
<dbReference type="Pfam" id="PF14786">
    <property type="entry name" value="Death_2"/>
    <property type="match status" value="1"/>
</dbReference>
<dbReference type="PROSITE" id="PS00108">
    <property type="entry name" value="PROTEIN_KINASE_ST"/>
    <property type="match status" value="1"/>
</dbReference>
<dbReference type="PANTHER" id="PTHR27001">
    <property type="entry name" value="OS01G0253100 PROTEIN"/>
    <property type="match status" value="1"/>
</dbReference>
<dbReference type="Gene3D" id="1.10.510.10">
    <property type="entry name" value="Transferase(Phosphotransferase) domain 1"/>
    <property type="match status" value="1"/>
</dbReference>
<feature type="compositionally biased region" description="Basic and acidic residues" evidence="4">
    <location>
        <begin position="136"/>
        <end position="146"/>
    </location>
</feature>
<dbReference type="InterPro" id="IPR000719">
    <property type="entry name" value="Prot_kinase_dom"/>
</dbReference>
<feature type="domain" description="Protein kinase" evidence="5">
    <location>
        <begin position="266"/>
        <end position="548"/>
    </location>
</feature>
<evidence type="ECO:0000259" key="5">
    <source>
        <dbReference type="PROSITE" id="PS50011"/>
    </source>
</evidence>
<feature type="region of interest" description="Disordered" evidence="4">
    <location>
        <begin position="178"/>
        <end position="200"/>
    </location>
</feature>
<dbReference type="EMBL" id="OU963915">
    <property type="protein sequence ID" value="CAH0403250.1"/>
    <property type="molecule type" value="Genomic_DNA"/>
</dbReference>
<organism evidence="6 7">
    <name type="scientific">Chilo suppressalis</name>
    <name type="common">Asiatic rice borer moth</name>
    <dbReference type="NCBI Taxonomy" id="168631"/>
    <lineage>
        <taxon>Eukaryota</taxon>
        <taxon>Metazoa</taxon>
        <taxon>Ecdysozoa</taxon>
        <taxon>Arthropoda</taxon>
        <taxon>Hexapoda</taxon>
        <taxon>Insecta</taxon>
        <taxon>Pterygota</taxon>
        <taxon>Neoptera</taxon>
        <taxon>Endopterygota</taxon>
        <taxon>Lepidoptera</taxon>
        <taxon>Glossata</taxon>
        <taxon>Ditrysia</taxon>
        <taxon>Pyraloidea</taxon>
        <taxon>Crambidae</taxon>
        <taxon>Crambinae</taxon>
        <taxon>Chilo</taxon>
    </lineage>
</organism>
<feature type="binding site" evidence="3">
    <location>
        <position position="295"/>
    </location>
    <ligand>
        <name>ATP</name>
        <dbReference type="ChEBI" id="CHEBI:30616"/>
    </ligand>
</feature>
<dbReference type="Pfam" id="PF00069">
    <property type="entry name" value="Pkinase"/>
    <property type="match status" value="1"/>
</dbReference>
<dbReference type="SUPFAM" id="SSF56112">
    <property type="entry name" value="Protein kinase-like (PK-like)"/>
    <property type="match status" value="1"/>
</dbReference>
<evidence type="ECO:0000313" key="6">
    <source>
        <dbReference type="EMBL" id="CAH0403250.1"/>
    </source>
</evidence>
<name>A0ABN8B2J5_CHISP</name>
<feature type="compositionally biased region" description="Polar residues" evidence="4">
    <location>
        <begin position="178"/>
        <end position="188"/>
    </location>
</feature>
<sequence length="550" mass="61865">MYKHEELRKLPTGFLYSISETLETNGDWRKVMSKIPKDPTAEQFEPKYNSEQMRIIEEHAKSTRKTCAEVLFDEWGTSGRIRPTLATLQNLVLQAGIYKAADEIALLLQEVPPPRPNSGPAAKILTDIEQLLYEDQKKNAKKRNNDTESTAQMKSGRFPNFSNFPKVLNFGNRTTASVKSSESTNYGSTREHSSHYSENTDNSGCLPNFEVLMKNKSEVKCIAYPAPPLFRIDTTILQNKTLIQFDFDKLQEITSNFSNVFIYGPQGPTGKIGSGAFGDVYAGMHPEHGVLAVKKIKNLSLVSDKPNLVSQTFNAEVKCLAQLRHENIVPIVGYSASFPSLCIVCQYIEGGSLEQNLAAKRLTEKQRIDIIVGTARGLKYIHNRDSVQEEELDSEVGDSFLHYIHGDVKSANILLTRDYQPKLCDFGLAKQFKTTLVSPSIMGTTPYMSPERLRGTVTQKADIYSFGIVLLELLTGLQCLVNRNKETMNIQDYIAEKARVDYKQVLDPVASPWSRADEIYELAKKCLTYDYTSRPDINEVCEEVANFTED</sequence>
<dbReference type="PROSITE" id="PS50011">
    <property type="entry name" value="PROTEIN_KINASE_DOM"/>
    <property type="match status" value="1"/>
</dbReference>
<evidence type="ECO:0000256" key="1">
    <source>
        <dbReference type="ARBA" id="ARBA00022741"/>
    </source>
</evidence>
<keyword evidence="1 3" id="KW-0547">Nucleotide-binding</keyword>
<protein>
    <recommendedName>
        <fullName evidence="5">Protein kinase domain-containing protein</fullName>
    </recommendedName>
</protein>
<dbReference type="InterPro" id="IPR008271">
    <property type="entry name" value="Ser/Thr_kinase_AS"/>
</dbReference>
<keyword evidence="7" id="KW-1185">Reference proteome</keyword>
<keyword evidence="2 3" id="KW-0067">ATP-binding</keyword>
<dbReference type="InterPro" id="IPR011009">
    <property type="entry name" value="Kinase-like_dom_sf"/>
</dbReference>
<feature type="region of interest" description="Disordered" evidence="4">
    <location>
        <begin position="136"/>
        <end position="156"/>
    </location>
</feature>
<evidence type="ECO:0000256" key="4">
    <source>
        <dbReference type="SAM" id="MobiDB-lite"/>
    </source>
</evidence>
<reference evidence="6" key="1">
    <citation type="submission" date="2021-12" db="EMBL/GenBank/DDBJ databases">
        <authorList>
            <person name="King R."/>
        </authorList>
    </citation>
    <scope>NUCLEOTIDE SEQUENCE</scope>
</reference>
<dbReference type="Gene3D" id="1.10.533.10">
    <property type="entry name" value="Death Domain, Fas"/>
    <property type="match status" value="1"/>
</dbReference>
<dbReference type="InterPro" id="IPR029397">
    <property type="entry name" value="Tube_Death"/>
</dbReference>
<evidence type="ECO:0000313" key="7">
    <source>
        <dbReference type="Proteomes" id="UP001153292"/>
    </source>
</evidence>
<dbReference type="PANTHER" id="PTHR27001:SF931">
    <property type="entry name" value="OS11G0664100 PROTEIN"/>
    <property type="match status" value="1"/>
</dbReference>
<dbReference type="SUPFAM" id="SSF47986">
    <property type="entry name" value="DEATH domain"/>
    <property type="match status" value="1"/>
</dbReference>
<dbReference type="InterPro" id="IPR017441">
    <property type="entry name" value="Protein_kinase_ATP_BS"/>
</dbReference>
<gene>
    <name evidence="6" type="ORF">CHILSU_LOCUS6517</name>
</gene>
<proteinExistence type="predicted"/>
<evidence type="ECO:0000256" key="2">
    <source>
        <dbReference type="ARBA" id="ARBA00022840"/>
    </source>
</evidence>
<dbReference type="Proteomes" id="UP001153292">
    <property type="component" value="Chromosome 22"/>
</dbReference>
<dbReference type="InterPro" id="IPR011029">
    <property type="entry name" value="DEATH-like_dom_sf"/>
</dbReference>
<dbReference type="SMART" id="SM00220">
    <property type="entry name" value="S_TKc"/>
    <property type="match status" value="1"/>
</dbReference>
<evidence type="ECO:0000256" key="3">
    <source>
        <dbReference type="PROSITE-ProRule" id="PRU10141"/>
    </source>
</evidence>